<comment type="caution">
    <text evidence="1">The sequence shown here is derived from an EMBL/GenBank/DDBJ whole genome shotgun (WGS) entry which is preliminary data.</text>
</comment>
<proteinExistence type="predicted"/>
<dbReference type="EMBL" id="AEPE02000006">
    <property type="protein sequence ID" value="EFZ36118.1"/>
    <property type="molecule type" value="Genomic_DNA"/>
</dbReference>
<gene>
    <name evidence="1" type="ORF">HMPREF0663_12185</name>
</gene>
<evidence type="ECO:0000313" key="2">
    <source>
        <dbReference type="Proteomes" id="UP000005580"/>
    </source>
</evidence>
<dbReference type="AlphaFoldDB" id="E7RSB7"/>
<name>E7RSB7_9BACT</name>
<dbReference type="RefSeq" id="WP_004370399.1">
    <property type="nucleotide sequence ID" value="NZ_GL833119.1"/>
</dbReference>
<sequence length="66" mass="8121">MYYNMHMKDRYVYSNSGTHSNWARCKEKNQITDGKKVSVDSLPVMKHYTEEYLYERRIEYYSLLQK</sequence>
<accession>E7RSB7</accession>
<organism evidence="1 2">
    <name type="scientific">Hoylesella oralis ATCC 33269</name>
    <dbReference type="NCBI Taxonomy" id="873533"/>
    <lineage>
        <taxon>Bacteria</taxon>
        <taxon>Pseudomonadati</taxon>
        <taxon>Bacteroidota</taxon>
        <taxon>Bacteroidia</taxon>
        <taxon>Bacteroidales</taxon>
        <taxon>Prevotellaceae</taxon>
        <taxon>Hoylesella</taxon>
    </lineage>
</organism>
<protein>
    <submittedName>
        <fullName evidence="1">Uncharacterized protein</fullName>
    </submittedName>
</protein>
<dbReference type="Proteomes" id="UP000005580">
    <property type="component" value="Unassembled WGS sequence"/>
</dbReference>
<keyword evidence="2" id="KW-1185">Reference proteome</keyword>
<dbReference type="HOGENOM" id="CLU_2937869_0_0_10"/>
<reference evidence="1" key="1">
    <citation type="submission" date="2011-01" db="EMBL/GenBank/DDBJ databases">
        <authorList>
            <person name="Muzny D."/>
            <person name="Qin X."/>
            <person name="Buhay C."/>
            <person name="Dugan-Rocha S."/>
            <person name="Ding Y."/>
            <person name="Chen G."/>
            <person name="Hawes A."/>
            <person name="Holder M."/>
            <person name="Jhangiani S."/>
            <person name="Johnson A."/>
            <person name="Khan Z."/>
            <person name="Li Z."/>
            <person name="Liu W."/>
            <person name="Liu X."/>
            <person name="Perez L."/>
            <person name="Shen H."/>
            <person name="Wang Q."/>
            <person name="Watt J."/>
            <person name="Xi L."/>
            <person name="Xin Y."/>
            <person name="Zhou J."/>
            <person name="Deng J."/>
            <person name="Jiang H."/>
            <person name="Liu Y."/>
            <person name="Qu J."/>
            <person name="Song X.-Z."/>
            <person name="Zhang L."/>
            <person name="Villasana D."/>
            <person name="Johnson A."/>
            <person name="Liu J."/>
            <person name="Liyanage D."/>
            <person name="Lorensuhewa L."/>
            <person name="Robinson T."/>
            <person name="Song A."/>
            <person name="Song B.-B."/>
            <person name="Dinh H."/>
            <person name="Thornton R."/>
            <person name="Coyle M."/>
            <person name="Francisco L."/>
            <person name="Jackson L."/>
            <person name="Javaid M."/>
            <person name="Korchina V."/>
            <person name="Kovar C."/>
            <person name="Mata R."/>
            <person name="Mathew T."/>
            <person name="Ngo R."/>
            <person name="Nguyen L."/>
            <person name="Nguyen N."/>
            <person name="Okwuonu G."/>
            <person name="Ongeri F."/>
            <person name="Pham C."/>
            <person name="Simmons D."/>
            <person name="Wilczek-Boney K."/>
            <person name="Hale W."/>
            <person name="Jakkamsetti A."/>
            <person name="Pham P."/>
            <person name="Ruth R."/>
            <person name="San Lucas F."/>
            <person name="Warren J."/>
            <person name="Zhang J."/>
            <person name="Zhao Z."/>
            <person name="Zhou C."/>
            <person name="Zhu D."/>
            <person name="Lee S."/>
            <person name="Bess C."/>
            <person name="Blankenburg K."/>
            <person name="Forbes L."/>
            <person name="Fu Q."/>
            <person name="Gubbala S."/>
            <person name="Hirani K."/>
            <person name="Jayaseelan J.C."/>
            <person name="Lara F."/>
            <person name="Munidasa M."/>
            <person name="Palculict T."/>
            <person name="Patil S."/>
            <person name="Pu L.-L."/>
            <person name="Saada N."/>
            <person name="Tang L."/>
            <person name="Weissenberger G."/>
            <person name="Zhu Y."/>
            <person name="Hemphill L."/>
            <person name="Shang Y."/>
            <person name="Youmans B."/>
            <person name="Ayvaz T."/>
            <person name="Ross M."/>
            <person name="Santibanez J."/>
            <person name="Aqrawi P."/>
            <person name="Gross S."/>
            <person name="Joshi V."/>
            <person name="Fowler G."/>
            <person name="Nazareth L."/>
            <person name="Reid J."/>
            <person name="Worley K."/>
            <person name="Petrosino J."/>
            <person name="Highlander S."/>
            <person name="Gibbs R."/>
        </authorList>
    </citation>
    <scope>NUCLEOTIDE SEQUENCE [LARGE SCALE GENOMIC DNA]</scope>
    <source>
        <strain evidence="1">ATCC 33269</strain>
    </source>
</reference>
<dbReference type="STRING" id="28134.SAMN05444288_2216"/>
<evidence type="ECO:0000313" key="1">
    <source>
        <dbReference type="EMBL" id="EFZ36118.1"/>
    </source>
</evidence>